<evidence type="ECO:0000256" key="5">
    <source>
        <dbReference type="ARBA" id="ARBA00023125"/>
    </source>
</evidence>
<feature type="modified residue" description="4-aspartylphosphate" evidence="7">
    <location>
        <position position="54"/>
    </location>
</feature>
<dbReference type="InterPro" id="IPR011006">
    <property type="entry name" value="CheY-like_superfamily"/>
</dbReference>
<dbReference type="SMART" id="SM00448">
    <property type="entry name" value="REC"/>
    <property type="match status" value="1"/>
</dbReference>
<reference evidence="11" key="1">
    <citation type="submission" date="2022-02" db="EMBL/GenBank/DDBJ databases">
        <title>Fredinandcohnia quinoae sp. nov. isolated from Chenopodium quinoa seeds.</title>
        <authorList>
            <person name="Saati-Santamaria Z."/>
            <person name="Flores-Felix J.D."/>
            <person name="Igual J.M."/>
            <person name="Velazquez E."/>
            <person name="Garcia-Fraile P."/>
            <person name="Martinez-Molina E."/>
        </authorList>
    </citation>
    <scope>NUCLEOTIDE SEQUENCE</scope>
    <source>
        <strain evidence="11">SECRCQ15</strain>
    </source>
</reference>
<dbReference type="Pfam" id="PF00486">
    <property type="entry name" value="Trans_reg_C"/>
    <property type="match status" value="1"/>
</dbReference>
<comment type="subcellular location">
    <subcellularLocation>
        <location evidence="1">Cytoplasm</location>
    </subcellularLocation>
</comment>
<accession>A0AAW5E0Y1</accession>
<keyword evidence="4" id="KW-0805">Transcription regulation</keyword>
<sequence>MQPIKILIVEDDHSIIEILRIYLHREGYIVYSSLNAADGLLLIEDVVPDIVLLDVNLPDKSGFELARKYRTLSDGILIFITGEKTKSTIIHGFEIGCDDYITKPFDPPEVIARIKANLRRTGKSTPNIITIGDLTINFSDKTVQKNGELIDLFTKEKMLLFHLVQHPNQVFSTEQLYDLIWGMDSSANLKTVLVHISTLRKKIEDDPKHPLYILTERGFGYKFAVHHLVNKKY</sequence>
<proteinExistence type="predicted"/>
<keyword evidence="5 8" id="KW-0238">DNA-binding</keyword>
<keyword evidence="12" id="KW-1185">Reference proteome</keyword>
<organism evidence="11 12">
    <name type="scientific">Fredinandcohnia quinoae</name>
    <dbReference type="NCBI Taxonomy" id="2918902"/>
    <lineage>
        <taxon>Bacteria</taxon>
        <taxon>Bacillati</taxon>
        <taxon>Bacillota</taxon>
        <taxon>Bacilli</taxon>
        <taxon>Bacillales</taxon>
        <taxon>Bacillaceae</taxon>
        <taxon>Fredinandcohnia</taxon>
    </lineage>
</organism>
<dbReference type="GO" id="GO:0000976">
    <property type="term" value="F:transcription cis-regulatory region binding"/>
    <property type="evidence" value="ECO:0007669"/>
    <property type="project" value="TreeGrafter"/>
</dbReference>
<evidence type="ECO:0000256" key="3">
    <source>
        <dbReference type="ARBA" id="ARBA00023012"/>
    </source>
</evidence>
<dbReference type="Proteomes" id="UP001431131">
    <property type="component" value="Unassembled WGS sequence"/>
</dbReference>
<dbReference type="PANTHER" id="PTHR48111">
    <property type="entry name" value="REGULATOR OF RPOS"/>
    <property type="match status" value="1"/>
</dbReference>
<feature type="domain" description="OmpR/PhoB-type" evidence="10">
    <location>
        <begin position="126"/>
        <end position="225"/>
    </location>
</feature>
<dbReference type="Gene3D" id="1.10.10.10">
    <property type="entry name" value="Winged helix-like DNA-binding domain superfamily/Winged helix DNA-binding domain"/>
    <property type="match status" value="1"/>
</dbReference>
<dbReference type="InterPro" id="IPR001867">
    <property type="entry name" value="OmpR/PhoB-type_DNA-bd"/>
</dbReference>
<evidence type="ECO:0000256" key="8">
    <source>
        <dbReference type="PROSITE-ProRule" id="PRU01091"/>
    </source>
</evidence>
<dbReference type="AlphaFoldDB" id="A0AAW5E0Y1"/>
<evidence type="ECO:0000313" key="11">
    <source>
        <dbReference type="EMBL" id="MCH1625978.1"/>
    </source>
</evidence>
<dbReference type="Pfam" id="PF00072">
    <property type="entry name" value="Response_reg"/>
    <property type="match status" value="1"/>
</dbReference>
<dbReference type="SUPFAM" id="SSF52172">
    <property type="entry name" value="CheY-like"/>
    <property type="match status" value="1"/>
</dbReference>
<dbReference type="PROSITE" id="PS51755">
    <property type="entry name" value="OMPR_PHOB"/>
    <property type="match status" value="1"/>
</dbReference>
<dbReference type="GO" id="GO:0006355">
    <property type="term" value="P:regulation of DNA-templated transcription"/>
    <property type="evidence" value="ECO:0007669"/>
    <property type="project" value="InterPro"/>
</dbReference>
<evidence type="ECO:0000256" key="7">
    <source>
        <dbReference type="PROSITE-ProRule" id="PRU00169"/>
    </source>
</evidence>
<keyword evidence="6" id="KW-0804">Transcription</keyword>
<dbReference type="InterPro" id="IPR001789">
    <property type="entry name" value="Sig_transdc_resp-reg_receiver"/>
</dbReference>
<dbReference type="EMBL" id="JAKTTI010000017">
    <property type="protein sequence ID" value="MCH1625978.1"/>
    <property type="molecule type" value="Genomic_DNA"/>
</dbReference>
<evidence type="ECO:0000259" key="10">
    <source>
        <dbReference type="PROSITE" id="PS51755"/>
    </source>
</evidence>
<comment type="caution">
    <text evidence="11">The sequence shown here is derived from an EMBL/GenBank/DDBJ whole genome shotgun (WGS) entry which is preliminary data.</text>
</comment>
<dbReference type="InterPro" id="IPR039420">
    <property type="entry name" value="WalR-like"/>
</dbReference>
<dbReference type="GO" id="GO:0005829">
    <property type="term" value="C:cytosol"/>
    <property type="evidence" value="ECO:0007669"/>
    <property type="project" value="TreeGrafter"/>
</dbReference>
<dbReference type="GO" id="GO:0000156">
    <property type="term" value="F:phosphorelay response regulator activity"/>
    <property type="evidence" value="ECO:0007669"/>
    <property type="project" value="TreeGrafter"/>
</dbReference>
<evidence type="ECO:0000259" key="9">
    <source>
        <dbReference type="PROSITE" id="PS50110"/>
    </source>
</evidence>
<dbReference type="InterPro" id="IPR036388">
    <property type="entry name" value="WH-like_DNA-bd_sf"/>
</dbReference>
<protein>
    <submittedName>
        <fullName evidence="11">Response regulator transcription factor</fullName>
    </submittedName>
</protein>
<keyword evidence="2 7" id="KW-0597">Phosphoprotein</keyword>
<dbReference type="PANTHER" id="PTHR48111:SF40">
    <property type="entry name" value="PHOSPHATE REGULON TRANSCRIPTIONAL REGULATORY PROTEIN PHOB"/>
    <property type="match status" value="1"/>
</dbReference>
<evidence type="ECO:0000313" key="12">
    <source>
        <dbReference type="Proteomes" id="UP001431131"/>
    </source>
</evidence>
<dbReference type="Gene3D" id="3.40.50.2300">
    <property type="match status" value="1"/>
</dbReference>
<evidence type="ECO:0000256" key="4">
    <source>
        <dbReference type="ARBA" id="ARBA00023015"/>
    </source>
</evidence>
<keyword evidence="3" id="KW-0902">Two-component regulatory system</keyword>
<feature type="domain" description="Response regulatory" evidence="9">
    <location>
        <begin position="5"/>
        <end position="118"/>
    </location>
</feature>
<dbReference type="GO" id="GO:0032993">
    <property type="term" value="C:protein-DNA complex"/>
    <property type="evidence" value="ECO:0007669"/>
    <property type="project" value="TreeGrafter"/>
</dbReference>
<gene>
    <name evidence="11" type="ORF">MJG50_11615</name>
</gene>
<dbReference type="FunFam" id="1.10.10.10:FF:000018">
    <property type="entry name" value="DNA-binding response regulator ResD"/>
    <property type="match status" value="1"/>
</dbReference>
<dbReference type="SMART" id="SM00862">
    <property type="entry name" value="Trans_reg_C"/>
    <property type="match status" value="1"/>
</dbReference>
<evidence type="ECO:0000256" key="6">
    <source>
        <dbReference type="ARBA" id="ARBA00023163"/>
    </source>
</evidence>
<feature type="DNA-binding region" description="OmpR/PhoB-type" evidence="8">
    <location>
        <begin position="126"/>
        <end position="225"/>
    </location>
</feature>
<dbReference type="RefSeq" id="WP_240255904.1">
    <property type="nucleotide sequence ID" value="NZ_JAKTTI010000017.1"/>
</dbReference>
<evidence type="ECO:0000256" key="1">
    <source>
        <dbReference type="ARBA" id="ARBA00004496"/>
    </source>
</evidence>
<dbReference type="CDD" id="cd00383">
    <property type="entry name" value="trans_reg_C"/>
    <property type="match status" value="1"/>
</dbReference>
<dbReference type="Gene3D" id="6.10.250.690">
    <property type="match status" value="1"/>
</dbReference>
<dbReference type="PROSITE" id="PS50110">
    <property type="entry name" value="RESPONSE_REGULATORY"/>
    <property type="match status" value="1"/>
</dbReference>
<name>A0AAW5E0Y1_9BACI</name>
<evidence type="ECO:0000256" key="2">
    <source>
        <dbReference type="ARBA" id="ARBA00022553"/>
    </source>
</evidence>